<dbReference type="OrthoDB" id="513190at2759"/>
<keyword evidence="6" id="KW-1133">Transmembrane helix</keyword>
<sequence length="431" mass="47253">MVSSLVAVQLFVESPVRPGLTNRSRGFQFFGVKYVPKRPNVCICCLAEDDEDEGHFESLKLSDALFSGAVAERINGRLAMIGFVAATAVELSKGQDLLTQITSEGGIRWMVRSSMVIAVASWIPLLKGMRIECSSVGIYTSDAELWNGRFAMLGLDYIEIFINELLEEEASFKNSLISIEGSLNICNTLSLDRTIFAKTSFIRLVRNNHNIHNTLNIKAQQNVMPNFHFHISILKLKKMAASSTAMQMQSLLLASPMTGLASKRQMVQFYNVKPMPRFQRKLNLQVSCLAEEGDQKEPRPKATTPEPKPSPPPVSPKVSTKFSDVFAFSGPAPERINGRLAMVGFVAALAMELSNGQDVLTQISNGGIPLFVGTSIVLSLASLIPLFRGETVESRSGQFMSSDAELWNGRFAMLGLVALAFTEYVKGGTLV</sequence>
<evidence type="ECO:0000256" key="10">
    <source>
        <dbReference type="SAM" id="MobiDB-lite"/>
    </source>
</evidence>
<reference evidence="11 12" key="1">
    <citation type="journal article" date="2021" name="bioRxiv">
        <title>The Gossypium anomalum genome as a resource for cotton improvement and evolutionary analysis of hybrid incompatibility.</title>
        <authorList>
            <person name="Grover C.E."/>
            <person name="Yuan D."/>
            <person name="Arick M.A."/>
            <person name="Miller E.R."/>
            <person name="Hu G."/>
            <person name="Peterson D.G."/>
            <person name="Wendel J.F."/>
            <person name="Udall J.A."/>
        </authorList>
    </citation>
    <scope>NUCLEOTIDE SEQUENCE [LARGE SCALE GENOMIC DNA]</scope>
    <source>
        <strain evidence="11">JFW-Udall</strain>
        <tissue evidence="11">Leaf</tissue>
    </source>
</reference>
<keyword evidence="7" id="KW-0793">Thylakoid</keyword>
<evidence type="ECO:0000256" key="2">
    <source>
        <dbReference type="ARBA" id="ARBA00004229"/>
    </source>
</evidence>
<accession>A0A8J6CYB9</accession>
<keyword evidence="8" id="KW-0472">Membrane</keyword>
<feature type="region of interest" description="Disordered" evidence="10">
    <location>
        <begin position="290"/>
        <end position="317"/>
    </location>
</feature>
<keyword evidence="3" id="KW-0150">Chloroplast</keyword>
<evidence type="ECO:0000256" key="3">
    <source>
        <dbReference type="ARBA" id="ARBA00022528"/>
    </source>
</evidence>
<dbReference type="SUPFAM" id="SSF103511">
    <property type="entry name" value="Chlorophyll a-b binding protein"/>
    <property type="match status" value="2"/>
</dbReference>
<dbReference type="PANTHER" id="PTHR14154">
    <property type="entry name" value="UPF0041 BRAIN PROTEIN 44-RELATED"/>
    <property type="match status" value="1"/>
</dbReference>
<evidence type="ECO:0000313" key="12">
    <source>
        <dbReference type="Proteomes" id="UP000701853"/>
    </source>
</evidence>
<evidence type="ECO:0000256" key="8">
    <source>
        <dbReference type="ARBA" id="ARBA00023136"/>
    </source>
</evidence>
<comment type="similarity">
    <text evidence="9">Belongs to the ELIP/psbS family.</text>
</comment>
<evidence type="ECO:0000313" key="11">
    <source>
        <dbReference type="EMBL" id="KAG8484523.1"/>
    </source>
</evidence>
<evidence type="ECO:0008006" key="13">
    <source>
        <dbReference type="Google" id="ProtNLM"/>
    </source>
</evidence>
<evidence type="ECO:0000256" key="4">
    <source>
        <dbReference type="ARBA" id="ARBA00022640"/>
    </source>
</evidence>
<keyword evidence="12" id="KW-1185">Reference proteome</keyword>
<dbReference type="InterPro" id="IPR022796">
    <property type="entry name" value="Chloroa_b-bind"/>
</dbReference>
<comment type="subcellular location">
    <subcellularLocation>
        <location evidence="1">Membrane</location>
        <topology evidence="1">Multi-pass membrane protein</topology>
    </subcellularLocation>
    <subcellularLocation>
        <location evidence="2">Plastid</location>
        <location evidence="2">Chloroplast</location>
    </subcellularLocation>
</comment>
<evidence type="ECO:0000256" key="6">
    <source>
        <dbReference type="ARBA" id="ARBA00022989"/>
    </source>
</evidence>
<comment type="caution">
    <text evidence="11">The sequence shown here is derived from an EMBL/GenBank/DDBJ whole genome shotgun (WGS) entry which is preliminary data.</text>
</comment>
<evidence type="ECO:0000256" key="7">
    <source>
        <dbReference type="ARBA" id="ARBA00023078"/>
    </source>
</evidence>
<dbReference type="Proteomes" id="UP000701853">
    <property type="component" value="Chromosome 9"/>
</dbReference>
<dbReference type="GO" id="GO:0016020">
    <property type="term" value="C:membrane"/>
    <property type="evidence" value="ECO:0007669"/>
    <property type="project" value="UniProtKB-SubCell"/>
</dbReference>
<dbReference type="Pfam" id="PF00504">
    <property type="entry name" value="Chloroa_b-bind"/>
    <property type="match status" value="1"/>
</dbReference>
<dbReference type="EMBL" id="JAHUZN010000009">
    <property type="protein sequence ID" value="KAG8484523.1"/>
    <property type="molecule type" value="Genomic_DNA"/>
</dbReference>
<keyword evidence="4" id="KW-0934">Plastid</keyword>
<keyword evidence="5" id="KW-0812">Transmembrane</keyword>
<evidence type="ECO:0000256" key="1">
    <source>
        <dbReference type="ARBA" id="ARBA00004141"/>
    </source>
</evidence>
<gene>
    <name evidence="11" type="ORF">CXB51_023858</name>
</gene>
<feature type="compositionally biased region" description="Pro residues" evidence="10">
    <location>
        <begin position="306"/>
        <end position="315"/>
    </location>
</feature>
<dbReference type="GO" id="GO:0009507">
    <property type="term" value="C:chloroplast"/>
    <property type="evidence" value="ECO:0007669"/>
    <property type="project" value="UniProtKB-SubCell"/>
</dbReference>
<dbReference type="Gene3D" id="1.10.3460.10">
    <property type="entry name" value="Chlorophyll a/b binding protein domain"/>
    <property type="match status" value="1"/>
</dbReference>
<dbReference type="AlphaFoldDB" id="A0A8J6CYB9"/>
<evidence type="ECO:0000256" key="5">
    <source>
        <dbReference type="ARBA" id="ARBA00022692"/>
    </source>
</evidence>
<name>A0A8J6CYB9_9ROSI</name>
<protein>
    <recommendedName>
        <fullName evidence="13">Early light-induced protein</fullName>
    </recommendedName>
</protein>
<organism evidence="11 12">
    <name type="scientific">Gossypium anomalum</name>
    <dbReference type="NCBI Taxonomy" id="47600"/>
    <lineage>
        <taxon>Eukaryota</taxon>
        <taxon>Viridiplantae</taxon>
        <taxon>Streptophyta</taxon>
        <taxon>Embryophyta</taxon>
        <taxon>Tracheophyta</taxon>
        <taxon>Spermatophyta</taxon>
        <taxon>Magnoliopsida</taxon>
        <taxon>eudicotyledons</taxon>
        <taxon>Gunneridae</taxon>
        <taxon>Pentapetalae</taxon>
        <taxon>rosids</taxon>
        <taxon>malvids</taxon>
        <taxon>Malvales</taxon>
        <taxon>Malvaceae</taxon>
        <taxon>Malvoideae</taxon>
        <taxon>Gossypium</taxon>
    </lineage>
</organism>
<evidence type="ECO:0000256" key="9">
    <source>
        <dbReference type="ARBA" id="ARBA00037956"/>
    </source>
</evidence>
<proteinExistence type="inferred from homology"/>